<feature type="region of interest" description="Disordered" evidence="1">
    <location>
        <begin position="26"/>
        <end position="53"/>
    </location>
</feature>
<dbReference type="Proteomes" id="UP000319255">
    <property type="component" value="Unassembled WGS sequence"/>
</dbReference>
<comment type="caution">
    <text evidence="2">The sequence shown here is derived from an EMBL/GenBank/DDBJ whole genome shotgun (WGS) entry which is preliminary data.</text>
</comment>
<organism evidence="2 3">
    <name type="scientific">Amaricoccus solimangrovi</name>
    <dbReference type="NCBI Taxonomy" id="2589815"/>
    <lineage>
        <taxon>Bacteria</taxon>
        <taxon>Pseudomonadati</taxon>
        <taxon>Pseudomonadota</taxon>
        <taxon>Alphaproteobacteria</taxon>
        <taxon>Rhodobacterales</taxon>
        <taxon>Paracoccaceae</taxon>
        <taxon>Amaricoccus</taxon>
    </lineage>
</organism>
<protein>
    <submittedName>
        <fullName evidence="2">Uncharacterized protein</fullName>
    </submittedName>
</protein>
<dbReference type="AlphaFoldDB" id="A0A501WFG5"/>
<proteinExistence type="predicted"/>
<reference evidence="2 3" key="1">
    <citation type="submission" date="2019-06" db="EMBL/GenBank/DDBJ databases">
        <title>A novel bacterium of genus Amaricoccus, isolated from marine sediment.</title>
        <authorList>
            <person name="Huang H."/>
            <person name="Mo K."/>
            <person name="Hu Y."/>
        </authorList>
    </citation>
    <scope>NUCLEOTIDE SEQUENCE [LARGE SCALE GENOMIC DNA]</scope>
    <source>
        <strain evidence="2 3">HB172011</strain>
    </source>
</reference>
<accession>A0A501WFG5</accession>
<keyword evidence="3" id="KW-1185">Reference proteome</keyword>
<evidence type="ECO:0000256" key="1">
    <source>
        <dbReference type="SAM" id="MobiDB-lite"/>
    </source>
</evidence>
<evidence type="ECO:0000313" key="3">
    <source>
        <dbReference type="Proteomes" id="UP000319255"/>
    </source>
</evidence>
<dbReference type="EMBL" id="VFRP01000024">
    <property type="protein sequence ID" value="TPE48158.1"/>
    <property type="molecule type" value="Genomic_DNA"/>
</dbReference>
<gene>
    <name evidence="2" type="ORF">FJM51_18315</name>
</gene>
<name>A0A501WFG5_9RHOB</name>
<evidence type="ECO:0000313" key="2">
    <source>
        <dbReference type="EMBL" id="TPE48158.1"/>
    </source>
</evidence>
<sequence length="74" mass="7947">MLDRIGGVAIGPVVDDDLGREADAAGRLIGSDSSGPRLTYRRAGDDKLNSSAARAARNQQYYVRNWQGQARGRG</sequence>
<dbReference type="RefSeq" id="WP_140455582.1">
    <property type="nucleotide sequence ID" value="NZ_VFRP01000024.1"/>
</dbReference>